<name>A0A645IEV4_9ZZZZ</name>
<dbReference type="AlphaFoldDB" id="A0A645IEV4"/>
<sequence>MAVQTVIDEQLRTMLQGSWVSADRCLVQMHGSTGCKRHRRREQQHRCCALNEVDDSNVHLKFTLSGSGLHLSILLYHGIARKNAKYSTEQICDTSVRPGVGGKTPR</sequence>
<dbReference type="EMBL" id="VSSQ01106132">
    <property type="protein sequence ID" value="MPN45903.1"/>
    <property type="molecule type" value="Genomic_DNA"/>
</dbReference>
<accession>A0A645IEV4</accession>
<gene>
    <name evidence="1" type="ORF">SDC9_193482</name>
</gene>
<comment type="caution">
    <text evidence="1">The sequence shown here is derived from an EMBL/GenBank/DDBJ whole genome shotgun (WGS) entry which is preliminary data.</text>
</comment>
<reference evidence="1" key="1">
    <citation type="submission" date="2019-08" db="EMBL/GenBank/DDBJ databases">
        <authorList>
            <person name="Kucharzyk K."/>
            <person name="Murdoch R.W."/>
            <person name="Higgins S."/>
            <person name="Loffler F."/>
        </authorList>
    </citation>
    <scope>NUCLEOTIDE SEQUENCE</scope>
</reference>
<protein>
    <submittedName>
        <fullName evidence="1">Uncharacterized protein</fullName>
    </submittedName>
</protein>
<proteinExistence type="predicted"/>
<evidence type="ECO:0000313" key="1">
    <source>
        <dbReference type="EMBL" id="MPN45903.1"/>
    </source>
</evidence>
<organism evidence="1">
    <name type="scientific">bioreactor metagenome</name>
    <dbReference type="NCBI Taxonomy" id="1076179"/>
    <lineage>
        <taxon>unclassified sequences</taxon>
        <taxon>metagenomes</taxon>
        <taxon>ecological metagenomes</taxon>
    </lineage>
</organism>